<evidence type="ECO:0000313" key="1">
    <source>
        <dbReference type="EMBL" id="BDU75478.1"/>
    </source>
</evidence>
<dbReference type="Proteomes" id="UP001228113">
    <property type="component" value="Chromosome"/>
</dbReference>
<gene>
    <name evidence="1" type="ORF">METESE_04360</name>
</gene>
<dbReference type="AlphaFoldDB" id="A0AA48H3T6"/>
<dbReference type="EMBL" id="AP027081">
    <property type="protein sequence ID" value="BDU75478.1"/>
    <property type="molecule type" value="Genomic_DNA"/>
</dbReference>
<keyword evidence="2" id="KW-1185">Reference proteome</keyword>
<evidence type="ECO:0008006" key="3">
    <source>
        <dbReference type="Google" id="ProtNLM"/>
    </source>
</evidence>
<reference evidence="1" key="1">
    <citation type="journal article" date="2023" name="Int. J. Syst. Evol. Microbiol.">
        <title>Mesoterricola silvestris gen. nov., sp. nov., Mesoterricola sediminis sp. nov., Geothrix oryzae sp. nov., Geothrix edaphica sp. nov., Geothrix rubra sp. nov., and Geothrix limicola sp. nov., six novel members of Acidobacteriota isolated from soils.</title>
        <authorList>
            <person name="Itoh H."/>
            <person name="Sugisawa Y."/>
            <person name="Mise K."/>
            <person name="Xu Z."/>
            <person name="Kuniyasu M."/>
            <person name="Ushijima N."/>
            <person name="Kawano K."/>
            <person name="Kobayashi E."/>
            <person name="Shiratori Y."/>
            <person name="Masuda Y."/>
            <person name="Senoo K."/>
        </authorList>
    </citation>
    <scope>NUCLEOTIDE SEQUENCE</scope>
    <source>
        <strain evidence="1">W786</strain>
    </source>
</reference>
<organism evidence="1 2">
    <name type="scientific">Mesoterricola sediminis</name>
    <dbReference type="NCBI Taxonomy" id="2927980"/>
    <lineage>
        <taxon>Bacteria</taxon>
        <taxon>Pseudomonadati</taxon>
        <taxon>Acidobacteriota</taxon>
        <taxon>Holophagae</taxon>
        <taxon>Holophagales</taxon>
        <taxon>Holophagaceae</taxon>
        <taxon>Mesoterricola</taxon>
    </lineage>
</organism>
<sequence>MKADGLLGRNFLKGMAGDAINAILCGAGHNMRKILARLRALLYLLTGNAWEALQSLCRHLEVLRFHQEASGAI</sequence>
<accession>A0AA48H3T6</accession>
<name>A0AA48H3T6_9BACT</name>
<dbReference type="KEGG" id="msea:METESE_04360"/>
<protein>
    <recommendedName>
        <fullName evidence="3">Transposase, IS5 family</fullName>
    </recommendedName>
</protein>
<proteinExistence type="predicted"/>
<evidence type="ECO:0000313" key="2">
    <source>
        <dbReference type="Proteomes" id="UP001228113"/>
    </source>
</evidence>